<keyword evidence="5 8" id="KW-0408">Iron</keyword>
<name>A0A3S5BNV4_9PLAT</name>
<feature type="binding site" evidence="8">
    <location>
        <position position="70"/>
    </location>
    <ligand>
        <name>Fe cation</name>
        <dbReference type="ChEBI" id="CHEBI:24875"/>
        <label>1</label>
    </ligand>
</feature>
<dbReference type="GO" id="GO:0005737">
    <property type="term" value="C:cytoplasm"/>
    <property type="evidence" value="ECO:0007669"/>
    <property type="project" value="TreeGrafter"/>
</dbReference>
<evidence type="ECO:0000256" key="6">
    <source>
        <dbReference type="ARBA" id="ARBA00025111"/>
    </source>
</evidence>
<feature type="binding site" evidence="8">
    <location>
        <position position="105"/>
    </location>
    <ligand>
        <name>Fe cation</name>
        <dbReference type="ChEBI" id="CHEBI:24875"/>
        <label>1</label>
    </ligand>
</feature>
<feature type="binding site" evidence="8">
    <location>
        <position position="108"/>
    </location>
    <ligand>
        <name>Fe cation</name>
        <dbReference type="ChEBI" id="CHEBI:24875"/>
        <label>2</label>
    </ligand>
</feature>
<evidence type="ECO:0000256" key="8">
    <source>
        <dbReference type="PIRSR" id="PIRSR601519-1"/>
    </source>
</evidence>
<accession>A0A3S5BNV4</accession>
<evidence type="ECO:0000256" key="9">
    <source>
        <dbReference type="RuleBase" id="RU361145"/>
    </source>
</evidence>
<sequence>MLFSSSARIDRPVCQHVRMYAKPFSAQQRVSFGILLPHISSFLGKMSTSLCRQNLHDECEVALSQQINLELDSGYTFFALASQFARDDIALPGAARFFRMAFHEENEHAEKLMDYLLLRGEKCLG</sequence>
<dbReference type="EMBL" id="CAAALY010011269">
    <property type="protein sequence ID" value="VEL11253.1"/>
    <property type="molecule type" value="Genomic_DNA"/>
</dbReference>
<comment type="catalytic activity">
    <reaction evidence="7 9">
        <text>4 Fe(2+) + O2 + 4 H(+) = 4 Fe(3+) + 2 H2O</text>
        <dbReference type="Rhea" id="RHEA:11148"/>
        <dbReference type="ChEBI" id="CHEBI:15377"/>
        <dbReference type="ChEBI" id="CHEBI:15378"/>
        <dbReference type="ChEBI" id="CHEBI:15379"/>
        <dbReference type="ChEBI" id="CHEBI:29033"/>
        <dbReference type="ChEBI" id="CHEBI:29034"/>
        <dbReference type="EC" id="1.16.3.1"/>
    </reaction>
</comment>
<gene>
    <name evidence="11" type="ORF">PXEA_LOCUS4693</name>
</gene>
<dbReference type="PROSITE" id="PS50905">
    <property type="entry name" value="FERRITIN_LIKE"/>
    <property type="match status" value="1"/>
</dbReference>
<evidence type="ECO:0000256" key="4">
    <source>
        <dbReference type="ARBA" id="ARBA00023002"/>
    </source>
</evidence>
<comment type="similarity">
    <text evidence="1 9">Belongs to the ferritin family.</text>
</comment>
<dbReference type="EC" id="1.16.3.1" evidence="9"/>
<dbReference type="InterPro" id="IPR009040">
    <property type="entry name" value="Ferritin-like_diiron"/>
</dbReference>
<evidence type="ECO:0000256" key="3">
    <source>
        <dbReference type="ARBA" id="ARBA00022723"/>
    </source>
</evidence>
<dbReference type="OrthoDB" id="186462at2759"/>
<evidence type="ECO:0000256" key="1">
    <source>
        <dbReference type="ARBA" id="ARBA00007513"/>
    </source>
</evidence>
<dbReference type="GO" id="GO:0006879">
    <property type="term" value="P:intracellular iron ion homeostasis"/>
    <property type="evidence" value="ECO:0007669"/>
    <property type="project" value="UniProtKB-KW"/>
</dbReference>
<dbReference type="Proteomes" id="UP000784294">
    <property type="component" value="Unassembled WGS sequence"/>
</dbReference>
<dbReference type="PANTHER" id="PTHR11431">
    <property type="entry name" value="FERRITIN"/>
    <property type="match status" value="1"/>
</dbReference>
<evidence type="ECO:0000256" key="2">
    <source>
        <dbReference type="ARBA" id="ARBA00022434"/>
    </source>
</evidence>
<comment type="caution">
    <text evidence="11">The sequence shown here is derived from an EMBL/GenBank/DDBJ whole genome shotgun (WGS) entry which is preliminary data.</text>
</comment>
<keyword evidence="4 9" id="KW-0560">Oxidoreductase</keyword>
<comment type="function">
    <text evidence="6">Stores iron in a soluble, non-toxic, readily available form. Important for iron homeostasis. Has ferroxidase activity. Iron is taken up in the ferrous form and deposited as ferric hydroxides after oxidation.</text>
</comment>
<dbReference type="PANTHER" id="PTHR11431:SF75">
    <property type="entry name" value="FERRITIN"/>
    <property type="match status" value="1"/>
</dbReference>
<proteinExistence type="inferred from homology"/>
<dbReference type="GO" id="GO:0006826">
    <property type="term" value="P:iron ion transport"/>
    <property type="evidence" value="ECO:0007669"/>
    <property type="project" value="InterPro"/>
</dbReference>
<keyword evidence="12" id="KW-1185">Reference proteome</keyword>
<dbReference type="GO" id="GO:0004322">
    <property type="term" value="F:ferroxidase activity"/>
    <property type="evidence" value="ECO:0007669"/>
    <property type="project" value="UniProtKB-EC"/>
</dbReference>
<evidence type="ECO:0000259" key="10">
    <source>
        <dbReference type="PROSITE" id="PS50905"/>
    </source>
</evidence>
<dbReference type="InterPro" id="IPR009078">
    <property type="entry name" value="Ferritin-like_SF"/>
</dbReference>
<dbReference type="GO" id="GO:0008199">
    <property type="term" value="F:ferric iron binding"/>
    <property type="evidence" value="ECO:0007669"/>
    <property type="project" value="InterPro"/>
</dbReference>
<evidence type="ECO:0000313" key="11">
    <source>
        <dbReference type="EMBL" id="VEL11253.1"/>
    </source>
</evidence>
<keyword evidence="3 8" id="KW-0479">Metal-binding</keyword>
<dbReference type="InterPro" id="IPR012347">
    <property type="entry name" value="Ferritin-like"/>
</dbReference>
<evidence type="ECO:0000256" key="5">
    <source>
        <dbReference type="ARBA" id="ARBA00023004"/>
    </source>
</evidence>
<dbReference type="Gene3D" id="1.20.1260.10">
    <property type="match status" value="1"/>
</dbReference>
<organism evidence="11 12">
    <name type="scientific">Protopolystoma xenopodis</name>
    <dbReference type="NCBI Taxonomy" id="117903"/>
    <lineage>
        <taxon>Eukaryota</taxon>
        <taxon>Metazoa</taxon>
        <taxon>Spiralia</taxon>
        <taxon>Lophotrochozoa</taxon>
        <taxon>Platyhelminthes</taxon>
        <taxon>Monogenea</taxon>
        <taxon>Polyopisthocotylea</taxon>
        <taxon>Polystomatidea</taxon>
        <taxon>Polystomatidae</taxon>
        <taxon>Protopolystoma</taxon>
    </lineage>
</organism>
<evidence type="ECO:0000313" key="12">
    <source>
        <dbReference type="Proteomes" id="UP000784294"/>
    </source>
</evidence>
<dbReference type="SUPFAM" id="SSF47240">
    <property type="entry name" value="Ferritin-like"/>
    <property type="match status" value="1"/>
</dbReference>
<dbReference type="GO" id="GO:0008198">
    <property type="term" value="F:ferrous iron binding"/>
    <property type="evidence" value="ECO:0007669"/>
    <property type="project" value="TreeGrafter"/>
</dbReference>
<dbReference type="AlphaFoldDB" id="A0A3S5BNV4"/>
<keyword evidence="2 9" id="KW-0409">Iron storage</keyword>
<dbReference type="InterPro" id="IPR008331">
    <property type="entry name" value="Ferritin_DPS_dom"/>
</dbReference>
<protein>
    <recommendedName>
        <fullName evidence="9">Ferritin</fullName>
        <ecNumber evidence="9">1.16.3.1</ecNumber>
    </recommendedName>
</protein>
<dbReference type="Pfam" id="PF00210">
    <property type="entry name" value="Ferritin"/>
    <property type="match status" value="1"/>
</dbReference>
<evidence type="ECO:0000256" key="7">
    <source>
        <dbReference type="ARBA" id="ARBA00047990"/>
    </source>
</evidence>
<dbReference type="InterPro" id="IPR001519">
    <property type="entry name" value="Ferritin"/>
</dbReference>
<comment type="function">
    <text evidence="9">Stores iron in a soluble, non-toxic, readily available form. Important for iron homeostasis. Iron is taken up in the ferrous form and deposited as ferric hydroxides after oxidation.</text>
</comment>
<reference evidence="11" key="1">
    <citation type="submission" date="2018-11" db="EMBL/GenBank/DDBJ databases">
        <authorList>
            <consortium name="Pathogen Informatics"/>
        </authorList>
    </citation>
    <scope>NUCLEOTIDE SEQUENCE</scope>
</reference>
<feature type="domain" description="Ferritin-like diiron" evidence="10">
    <location>
        <begin position="53"/>
        <end position="125"/>
    </location>
</feature>